<dbReference type="Pfam" id="PF01471">
    <property type="entry name" value="PG_binding_1"/>
    <property type="match status" value="1"/>
</dbReference>
<dbReference type="HOGENOM" id="CLU_020360_5_2_5"/>
<keyword evidence="5 7" id="KW-0573">Peptidoglycan synthesis</keyword>
<dbReference type="PROSITE" id="PS52029">
    <property type="entry name" value="LD_TPASE"/>
    <property type="match status" value="1"/>
</dbReference>
<evidence type="ECO:0000256" key="1">
    <source>
        <dbReference type="ARBA" id="ARBA00004752"/>
    </source>
</evidence>
<sequence length="427" mass="46735">MAISMQAIRGRRCLRFGAAVLGSIVSAGAASADDFWTLQFGPTGGGYSAVSERQALRELERNPEPGLPTLSPANVKATRDAIQRYTEIVQAGGWPTLPGEQVKPGEQSFAVVMLRDRLAISGELAAGGSRSDVLDGTLVEALKVYQSTNGLTPNGRLDRATIAALNVSAEDRLKQLKTNLSRLSTLTQTTKSHRRYVVVNVPSAQVEAVALNRVISRHTAVVGMKDRPTPVLRSNIYEMNFNPIWRLPPTVIREDLIPQARAAQAKGENLLVKTGINAYDGNGRKLDPAKIDWSSAAPRGYSYRQPAGKDNPLGFVKINFANSESVYMHDSPTDGLFGQNIRAASSGCIRVHNIERLAYWLLGQNDGWDQARVEKMKETGERADVRLASQVPLHFAYITAWATEDGTIQFRRDLYNRDGVAEIATSY</sequence>
<feature type="active site" description="Nucleophile" evidence="7">
    <location>
        <position position="348"/>
    </location>
</feature>
<organism evidence="10 11">
    <name type="scientific">Hyphomicrobium nitrativorans NL23</name>
    <dbReference type="NCBI Taxonomy" id="1029756"/>
    <lineage>
        <taxon>Bacteria</taxon>
        <taxon>Pseudomonadati</taxon>
        <taxon>Pseudomonadota</taxon>
        <taxon>Alphaproteobacteria</taxon>
        <taxon>Hyphomicrobiales</taxon>
        <taxon>Hyphomicrobiaceae</taxon>
        <taxon>Hyphomicrobium</taxon>
    </lineage>
</organism>
<evidence type="ECO:0000259" key="9">
    <source>
        <dbReference type="PROSITE" id="PS52029"/>
    </source>
</evidence>
<dbReference type="AlphaFoldDB" id="V5SER3"/>
<evidence type="ECO:0000256" key="2">
    <source>
        <dbReference type="ARBA" id="ARBA00005992"/>
    </source>
</evidence>
<evidence type="ECO:0000256" key="5">
    <source>
        <dbReference type="ARBA" id="ARBA00022984"/>
    </source>
</evidence>
<name>V5SER3_9HYPH</name>
<dbReference type="CDD" id="cd16913">
    <property type="entry name" value="YkuD_like"/>
    <property type="match status" value="1"/>
</dbReference>
<evidence type="ECO:0000256" key="8">
    <source>
        <dbReference type="SAM" id="SignalP"/>
    </source>
</evidence>
<dbReference type="STRING" id="1029756.W911_09325"/>
<evidence type="ECO:0000256" key="7">
    <source>
        <dbReference type="PROSITE-ProRule" id="PRU01373"/>
    </source>
</evidence>
<keyword evidence="8" id="KW-0732">Signal</keyword>
<keyword evidence="4 7" id="KW-0133">Cell shape</keyword>
<dbReference type="KEGG" id="hni:W911_09325"/>
<dbReference type="Gene3D" id="1.10.101.10">
    <property type="entry name" value="PGBD-like superfamily/PGBD"/>
    <property type="match status" value="1"/>
</dbReference>
<dbReference type="GO" id="GO:0071555">
    <property type="term" value="P:cell wall organization"/>
    <property type="evidence" value="ECO:0007669"/>
    <property type="project" value="UniProtKB-UniRule"/>
</dbReference>
<dbReference type="InterPro" id="IPR002477">
    <property type="entry name" value="Peptidoglycan-bd-like"/>
</dbReference>
<reference evidence="10 11" key="1">
    <citation type="journal article" date="2014" name="Genome Announc.">
        <title>Complete Genome Sequence of Hyphomicrobium nitrativorans Strain NL23, a Denitrifying Bacterium Isolated from Biofilm of a Methanol-Fed Denitrification System Treating Seawater at the Montreal Biodome.</title>
        <authorList>
            <person name="Martineau C."/>
            <person name="Villeneuve C."/>
            <person name="Mauffrey F."/>
            <person name="Villemur R."/>
        </authorList>
    </citation>
    <scope>NUCLEOTIDE SEQUENCE [LARGE SCALE GENOMIC DNA]</scope>
    <source>
        <strain evidence="10">NL23</strain>
    </source>
</reference>
<dbReference type="InterPro" id="IPR036365">
    <property type="entry name" value="PGBD-like_sf"/>
</dbReference>
<dbReference type="PANTHER" id="PTHR41533">
    <property type="entry name" value="L,D-TRANSPEPTIDASE HI_1667-RELATED"/>
    <property type="match status" value="1"/>
</dbReference>
<dbReference type="InterPro" id="IPR038063">
    <property type="entry name" value="Transpep_catalytic_dom"/>
</dbReference>
<comment type="pathway">
    <text evidence="1 7">Cell wall biogenesis; peptidoglycan biosynthesis.</text>
</comment>
<dbReference type="Gene3D" id="2.40.440.10">
    <property type="entry name" value="L,D-transpeptidase catalytic domain-like"/>
    <property type="match status" value="1"/>
</dbReference>
<dbReference type="PANTHER" id="PTHR41533:SF1">
    <property type="entry name" value="L,D-TRANSPEPTIDASE YCBB-RELATED"/>
    <property type="match status" value="1"/>
</dbReference>
<dbReference type="GO" id="GO:0004180">
    <property type="term" value="F:carboxypeptidase activity"/>
    <property type="evidence" value="ECO:0007669"/>
    <property type="project" value="UniProtKB-ARBA"/>
</dbReference>
<dbReference type="UniPathway" id="UPA00219"/>
<feature type="active site" description="Proton donor/acceptor" evidence="7">
    <location>
        <position position="329"/>
    </location>
</feature>
<dbReference type="GO" id="GO:0008360">
    <property type="term" value="P:regulation of cell shape"/>
    <property type="evidence" value="ECO:0007669"/>
    <property type="project" value="UniProtKB-UniRule"/>
</dbReference>
<dbReference type="SUPFAM" id="SSF47090">
    <property type="entry name" value="PGBD-like"/>
    <property type="match status" value="1"/>
</dbReference>
<dbReference type="EMBL" id="CP006912">
    <property type="protein sequence ID" value="AHB48545.1"/>
    <property type="molecule type" value="Genomic_DNA"/>
</dbReference>
<keyword evidence="11" id="KW-1185">Reference proteome</keyword>
<evidence type="ECO:0000313" key="10">
    <source>
        <dbReference type="EMBL" id="AHB48545.1"/>
    </source>
</evidence>
<feature type="domain" description="L,D-TPase catalytic" evidence="9">
    <location>
        <begin position="195"/>
        <end position="376"/>
    </location>
</feature>
<dbReference type="PATRIC" id="fig|1029756.8.peg.1944"/>
<keyword evidence="3" id="KW-0808">Transferase</keyword>
<dbReference type="SUPFAM" id="SSF141523">
    <property type="entry name" value="L,D-transpeptidase catalytic domain-like"/>
    <property type="match status" value="1"/>
</dbReference>
<gene>
    <name evidence="10" type="ORF">W911_09325</name>
</gene>
<dbReference type="InterPro" id="IPR052905">
    <property type="entry name" value="LD-transpeptidase_YkuD-like"/>
</dbReference>
<protein>
    <recommendedName>
        <fullName evidence="9">L,D-TPase catalytic domain-containing protein</fullName>
    </recommendedName>
</protein>
<dbReference type="Proteomes" id="UP000018542">
    <property type="component" value="Chromosome"/>
</dbReference>
<dbReference type="InterPro" id="IPR036366">
    <property type="entry name" value="PGBDSf"/>
</dbReference>
<proteinExistence type="inferred from homology"/>
<dbReference type="RefSeq" id="WP_023787234.1">
    <property type="nucleotide sequence ID" value="NC_022997.1"/>
</dbReference>
<accession>V5SER3</accession>
<dbReference type="GO" id="GO:0016740">
    <property type="term" value="F:transferase activity"/>
    <property type="evidence" value="ECO:0007669"/>
    <property type="project" value="UniProtKB-KW"/>
</dbReference>
<evidence type="ECO:0000313" key="11">
    <source>
        <dbReference type="Proteomes" id="UP000018542"/>
    </source>
</evidence>
<comment type="similarity">
    <text evidence="2">Belongs to the YkuD family.</text>
</comment>
<dbReference type="InterPro" id="IPR005490">
    <property type="entry name" value="LD_TPept_cat_dom"/>
</dbReference>
<keyword evidence="6 7" id="KW-0961">Cell wall biogenesis/degradation</keyword>
<evidence type="ECO:0000256" key="4">
    <source>
        <dbReference type="ARBA" id="ARBA00022960"/>
    </source>
</evidence>
<dbReference type="Pfam" id="PF03734">
    <property type="entry name" value="YkuD"/>
    <property type="match status" value="1"/>
</dbReference>
<feature type="chain" id="PRO_5004740590" description="L,D-TPase catalytic domain-containing protein" evidence="8">
    <location>
        <begin position="33"/>
        <end position="427"/>
    </location>
</feature>
<evidence type="ECO:0000256" key="3">
    <source>
        <dbReference type="ARBA" id="ARBA00022679"/>
    </source>
</evidence>
<evidence type="ECO:0000256" key="6">
    <source>
        <dbReference type="ARBA" id="ARBA00023316"/>
    </source>
</evidence>
<dbReference type="GO" id="GO:0009252">
    <property type="term" value="P:peptidoglycan biosynthetic process"/>
    <property type="evidence" value="ECO:0007669"/>
    <property type="project" value="UniProtKB-UniPathway"/>
</dbReference>
<feature type="signal peptide" evidence="8">
    <location>
        <begin position="1"/>
        <end position="32"/>
    </location>
</feature>